<accession>A0A7C9VYF7</accession>
<evidence type="ECO:0000256" key="1">
    <source>
        <dbReference type="SAM" id="MobiDB-lite"/>
    </source>
</evidence>
<gene>
    <name evidence="2" type="ORF">G7043_24930</name>
</gene>
<keyword evidence="3" id="KW-1185">Reference proteome</keyword>
<dbReference type="EMBL" id="JAAMPJ010000007">
    <property type="protein sequence ID" value="NGY62181.1"/>
    <property type="molecule type" value="Genomic_DNA"/>
</dbReference>
<protein>
    <submittedName>
        <fullName evidence="2">Uncharacterized protein</fullName>
    </submittedName>
</protein>
<proteinExistence type="predicted"/>
<dbReference type="Proteomes" id="UP000481360">
    <property type="component" value="Unassembled WGS sequence"/>
</dbReference>
<evidence type="ECO:0000313" key="2">
    <source>
        <dbReference type="EMBL" id="NGY62181.1"/>
    </source>
</evidence>
<reference evidence="2 3" key="1">
    <citation type="submission" date="2020-03" db="EMBL/GenBank/DDBJ databases">
        <title>Isolation and identification of active actinomycetes.</title>
        <authorList>
            <person name="Sun X."/>
        </authorList>
    </citation>
    <scope>NUCLEOTIDE SEQUENCE [LARGE SCALE GENOMIC DNA]</scope>
    <source>
        <strain evidence="2 3">NEAU-D13</strain>
    </source>
</reference>
<name>A0A7C9VYF7_9PSEU</name>
<dbReference type="AlphaFoldDB" id="A0A7C9VYF7"/>
<dbReference type="RefSeq" id="WP_166049446.1">
    <property type="nucleotide sequence ID" value="NZ_JAAMPJ010000007.1"/>
</dbReference>
<sequence length="54" mass="5692">MLSEISRPAVWALSASTNLAVRIFGDNSDAEGEQPTAGDSRATSERLRRAVSGS</sequence>
<feature type="region of interest" description="Disordered" evidence="1">
    <location>
        <begin position="26"/>
        <end position="54"/>
    </location>
</feature>
<evidence type="ECO:0000313" key="3">
    <source>
        <dbReference type="Proteomes" id="UP000481360"/>
    </source>
</evidence>
<organism evidence="2 3">
    <name type="scientific">Lentzea alba</name>
    <dbReference type="NCBI Taxonomy" id="2714351"/>
    <lineage>
        <taxon>Bacteria</taxon>
        <taxon>Bacillati</taxon>
        <taxon>Actinomycetota</taxon>
        <taxon>Actinomycetes</taxon>
        <taxon>Pseudonocardiales</taxon>
        <taxon>Pseudonocardiaceae</taxon>
        <taxon>Lentzea</taxon>
    </lineage>
</organism>
<comment type="caution">
    <text evidence="2">The sequence shown here is derived from an EMBL/GenBank/DDBJ whole genome shotgun (WGS) entry which is preliminary data.</text>
</comment>